<accession>A0A922JAQ4</accession>
<dbReference type="AlphaFoldDB" id="A0A922JAQ4"/>
<dbReference type="EMBL" id="CM031832">
    <property type="protein sequence ID" value="KAG6699923.1"/>
    <property type="molecule type" value="Genomic_DNA"/>
</dbReference>
<proteinExistence type="predicted"/>
<comment type="caution">
    <text evidence="1">The sequence shown here is derived from an EMBL/GenBank/DDBJ whole genome shotgun (WGS) entry which is preliminary data.</text>
</comment>
<dbReference type="Proteomes" id="UP000811246">
    <property type="component" value="Chromosome 8"/>
</dbReference>
<evidence type="ECO:0000313" key="2">
    <source>
        <dbReference type="Proteomes" id="UP000811246"/>
    </source>
</evidence>
<protein>
    <submittedName>
        <fullName evidence="1">Uncharacterized protein</fullName>
    </submittedName>
</protein>
<name>A0A922JAQ4_CARIL</name>
<organism evidence="1 2">
    <name type="scientific">Carya illinoinensis</name>
    <name type="common">Pecan</name>
    <dbReference type="NCBI Taxonomy" id="32201"/>
    <lineage>
        <taxon>Eukaryota</taxon>
        <taxon>Viridiplantae</taxon>
        <taxon>Streptophyta</taxon>
        <taxon>Embryophyta</taxon>
        <taxon>Tracheophyta</taxon>
        <taxon>Spermatophyta</taxon>
        <taxon>Magnoliopsida</taxon>
        <taxon>eudicotyledons</taxon>
        <taxon>Gunneridae</taxon>
        <taxon>Pentapetalae</taxon>
        <taxon>rosids</taxon>
        <taxon>fabids</taxon>
        <taxon>Fagales</taxon>
        <taxon>Juglandaceae</taxon>
        <taxon>Carya</taxon>
    </lineage>
</organism>
<gene>
    <name evidence="1" type="ORF">I3842_08G086200</name>
</gene>
<reference evidence="1" key="1">
    <citation type="submission" date="2021-01" db="EMBL/GenBank/DDBJ databases">
        <authorList>
            <person name="Lovell J.T."/>
            <person name="Bentley N."/>
            <person name="Bhattarai G."/>
            <person name="Jenkins J.W."/>
            <person name="Sreedasyam A."/>
            <person name="Alarcon Y."/>
            <person name="Bock C."/>
            <person name="Boston L."/>
            <person name="Carlson J."/>
            <person name="Cervantes K."/>
            <person name="Clermont K."/>
            <person name="Krom N."/>
            <person name="Kubenka K."/>
            <person name="Mamidi S."/>
            <person name="Mattison C."/>
            <person name="Monteros M."/>
            <person name="Pisani C."/>
            <person name="Plott C."/>
            <person name="Rajasekar S."/>
            <person name="Rhein H.S."/>
            <person name="Rohla C."/>
            <person name="Song M."/>
            <person name="Hilaire R.S."/>
            <person name="Shu S."/>
            <person name="Wells L."/>
            <person name="Wang X."/>
            <person name="Webber J."/>
            <person name="Heerema R.J."/>
            <person name="Klein P."/>
            <person name="Conner P."/>
            <person name="Grauke L."/>
            <person name="Grimwood J."/>
            <person name="Schmutz J."/>
            <person name="Randall J.J."/>
        </authorList>
    </citation>
    <scope>NUCLEOTIDE SEQUENCE</scope>
    <source>
        <tissue evidence="1">Leaf</tissue>
    </source>
</reference>
<evidence type="ECO:0000313" key="1">
    <source>
        <dbReference type="EMBL" id="KAG6699923.1"/>
    </source>
</evidence>
<sequence>MLKSLSLVNLQWSMDFVGTRHFFEVDSYHSMHGRVNDGSRALNFYRIVGWMHRIIDHRNL</sequence>